<dbReference type="Pfam" id="PF04264">
    <property type="entry name" value="YceI"/>
    <property type="match status" value="1"/>
</dbReference>
<dbReference type="KEGG" id="pbf:CFX0092_B0558"/>
<proteinExistence type="inferred from homology"/>
<dbReference type="SMART" id="SM00867">
    <property type="entry name" value="YceI"/>
    <property type="match status" value="1"/>
</dbReference>
<dbReference type="RefSeq" id="WP_095045414.1">
    <property type="nucleotide sequence ID" value="NZ_LN890656.1"/>
</dbReference>
<keyword evidence="4" id="KW-1185">Reference proteome</keyword>
<gene>
    <name evidence="3" type="ORF">CFX0092_B0558</name>
</gene>
<reference evidence="3" key="1">
    <citation type="submission" date="2016-01" db="EMBL/GenBank/DDBJ databases">
        <authorList>
            <person name="Mcilroy J.S."/>
            <person name="Karst M S."/>
            <person name="Albertsen M."/>
        </authorList>
    </citation>
    <scope>NUCLEOTIDE SEQUENCE</scope>
    <source>
        <strain evidence="3">Cfx-K</strain>
    </source>
</reference>
<name>A0A160T7V7_9CHLR</name>
<dbReference type="InterPro" id="IPR007372">
    <property type="entry name" value="Lipid/polyisoprenoid-bd_YceI"/>
</dbReference>
<dbReference type="AlphaFoldDB" id="A0A160T7V7"/>
<organism evidence="3 4">
    <name type="scientific">Candidatus Promineifilum breve</name>
    <dbReference type="NCBI Taxonomy" id="1806508"/>
    <lineage>
        <taxon>Bacteria</taxon>
        <taxon>Bacillati</taxon>
        <taxon>Chloroflexota</taxon>
        <taxon>Ardenticatenia</taxon>
        <taxon>Candidatus Promineifilales</taxon>
        <taxon>Candidatus Promineifilaceae</taxon>
        <taxon>Candidatus Promineifilum</taxon>
    </lineage>
</organism>
<dbReference type="PANTHER" id="PTHR34406">
    <property type="entry name" value="PROTEIN YCEI"/>
    <property type="match status" value="1"/>
</dbReference>
<evidence type="ECO:0000259" key="2">
    <source>
        <dbReference type="SMART" id="SM00867"/>
    </source>
</evidence>
<protein>
    <recommendedName>
        <fullName evidence="2">Lipid/polyisoprenoid-binding YceI-like domain-containing protein</fullName>
    </recommendedName>
</protein>
<dbReference type="PANTHER" id="PTHR34406:SF1">
    <property type="entry name" value="PROTEIN YCEI"/>
    <property type="match status" value="1"/>
</dbReference>
<dbReference type="InterPro" id="IPR036761">
    <property type="entry name" value="TTHA0802/YceI-like_sf"/>
</dbReference>
<feature type="domain" description="Lipid/polyisoprenoid-binding YceI-like" evidence="2">
    <location>
        <begin position="2"/>
        <end position="171"/>
    </location>
</feature>
<dbReference type="OrthoDB" id="9811006at2"/>
<dbReference type="EMBL" id="LN890656">
    <property type="protein sequence ID" value="CUS06092.1"/>
    <property type="molecule type" value="Genomic_DNA"/>
</dbReference>
<dbReference type="SUPFAM" id="SSF101874">
    <property type="entry name" value="YceI-like"/>
    <property type="match status" value="1"/>
</dbReference>
<sequence length="181" mass="19937">MAWQVDKSHTHVNFVARHMMISKVRGEFADTDITVNFDENNPTATTVTVAIKADSINTRDAQRDAHLKSPDFLNAEAYPVLTFQSKRVEQHSPTRGKLIGDLTIRDLTKEVALDVEYSGVMKGPWGGSSAGFSGKTTINRKDWGLNWNVALEAGGWLVSEQVTIEIELELAQVAEPVAEVA</sequence>
<dbReference type="Proteomes" id="UP000215027">
    <property type="component" value="Chromosome II"/>
</dbReference>
<accession>A0A160T7V7</accession>
<evidence type="ECO:0000313" key="4">
    <source>
        <dbReference type="Proteomes" id="UP000215027"/>
    </source>
</evidence>
<evidence type="ECO:0000256" key="1">
    <source>
        <dbReference type="ARBA" id="ARBA00008812"/>
    </source>
</evidence>
<evidence type="ECO:0000313" key="3">
    <source>
        <dbReference type="EMBL" id="CUS06092.1"/>
    </source>
</evidence>
<comment type="similarity">
    <text evidence="1">Belongs to the UPF0312 family.</text>
</comment>
<dbReference type="Gene3D" id="2.40.128.110">
    <property type="entry name" value="Lipid/polyisoprenoid-binding, YceI-like"/>
    <property type="match status" value="1"/>
</dbReference>